<reference evidence="1" key="2">
    <citation type="journal article" date="2007" name="Science">
        <title>Draft genome sequence of the sexually transmitted pathogen Trichomonas vaginalis.</title>
        <authorList>
            <person name="Carlton J.M."/>
            <person name="Hirt R.P."/>
            <person name="Silva J.C."/>
            <person name="Delcher A.L."/>
            <person name="Schatz M."/>
            <person name="Zhao Q."/>
            <person name="Wortman J.R."/>
            <person name="Bidwell S.L."/>
            <person name="Alsmark U.C.M."/>
            <person name="Besteiro S."/>
            <person name="Sicheritz-Ponten T."/>
            <person name="Noel C.J."/>
            <person name="Dacks J.B."/>
            <person name="Foster P.G."/>
            <person name="Simillion C."/>
            <person name="Van de Peer Y."/>
            <person name="Miranda-Saavedra D."/>
            <person name="Barton G.J."/>
            <person name="Westrop G.D."/>
            <person name="Mueller S."/>
            <person name="Dessi D."/>
            <person name="Fiori P.L."/>
            <person name="Ren Q."/>
            <person name="Paulsen I."/>
            <person name="Zhang H."/>
            <person name="Bastida-Corcuera F.D."/>
            <person name="Simoes-Barbosa A."/>
            <person name="Brown M.T."/>
            <person name="Hayes R.D."/>
            <person name="Mukherjee M."/>
            <person name="Okumura C.Y."/>
            <person name="Schneider R."/>
            <person name="Smith A.J."/>
            <person name="Vanacova S."/>
            <person name="Villalvazo M."/>
            <person name="Haas B.J."/>
            <person name="Pertea M."/>
            <person name="Feldblyum T.V."/>
            <person name="Utterback T.R."/>
            <person name="Shu C.L."/>
            <person name="Osoegawa K."/>
            <person name="de Jong P.J."/>
            <person name="Hrdy I."/>
            <person name="Horvathova L."/>
            <person name="Zubacova Z."/>
            <person name="Dolezal P."/>
            <person name="Malik S.B."/>
            <person name="Logsdon J.M. Jr."/>
            <person name="Henze K."/>
            <person name="Gupta A."/>
            <person name="Wang C.C."/>
            <person name="Dunne R.L."/>
            <person name="Upcroft J.A."/>
            <person name="Upcroft P."/>
            <person name="White O."/>
            <person name="Salzberg S.L."/>
            <person name="Tang P."/>
            <person name="Chiu C.-H."/>
            <person name="Lee Y.-S."/>
            <person name="Embley T.M."/>
            <person name="Coombs G.H."/>
            <person name="Mottram J.C."/>
            <person name="Tachezy J."/>
            <person name="Fraser-Liggett C.M."/>
            <person name="Johnson P.J."/>
        </authorList>
    </citation>
    <scope>NUCLEOTIDE SEQUENCE [LARGE SCALE GENOMIC DNA]</scope>
    <source>
        <strain evidence="1">G3</strain>
    </source>
</reference>
<dbReference type="VEuPathDB" id="TrichDB:TVAGG3_0147980"/>
<dbReference type="GO" id="GO:0016020">
    <property type="term" value="C:membrane"/>
    <property type="evidence" value="ECO:0000318"/>
    <property type="project" value="GO_Central"/>
</dbReference>
<sequence length="395" mass="45620">MASLLIREEAPIKSESKPIGTVNDKNIFSTSYRGVDKHLISYDNDDYEQERNVALNNWSVDGVVPLTKEELEAEQVENKKLMKQFTKNILKMDYSNMSVPCSYSEPRSFLERMADFFSFLAGEYLDKAAATTSVEERLKLISIGIVSSLHLYHQNKKPWNPVLGETYVCHYNSGAVLYGEQVSHHPPISNFEIFGKDAAWKVHGQCNFNIDSSMNHFEVIQKGLFVCTFNDGDKYEWEFPNTYVNGVQHGDRFIRVVGKVVVKNNEKAMKAVIRLAPKKDKKLGITDFAHTYIYGGIKKIRGKKEKRTDFINVYRGDYCKQLTMDDQVIWDINAHKAKRPNQDVNDDELLPADSRFRFDRAYLIDKKPMEDANLMKKTIEDAQRREEKLRICVKK</sequence>
<gene>
    <name evidence="1" type="ORF">TVAG_335580</name>
</gene>
<dbReference type="InterPro" id="IPR000648">
    <property type="entry name" value="Oxysterol-bd"/>
</dbReference>
<protein>
    <submittedName>
        <fullName evidence="1">Oxysterol binding protein, putative</fullName>
    </submittedName>
</protein>
<dbReference type="Proteomes" id="UP000001542">
    <property type="component" value="Unassembled WGS sequence"/>
</dbReference>
<dbReference type="KEGG" id="tva:4755283"/>
<organism evidence="1 2">
    <name type="scientific">Trichomonas vaginalis (strain ATCC PRA-98 / G3)</name>
    <dbReference type="NCBI Taxonomy" id="412133"/>
    <lineage>
        <taxon>Eukaryota</taxon>
        <taxon>Metamonada</taxon>
        <taxon>Parabasalia</taxon>
        <taxon>Trichomonadida</taxon>
        <taxon>Trichomonadidae</taxon>
        <taxon>Trichomonas</taxon>
    </lineage>
</organism>
<accession>A2FC85</accession>
<dbReference type="PANTHER" id="PTHR10972">
    <property type="entry name" value="OXYSTEROL-BINDING PROTEIN-RELATED"/>
    <property type="match status" value="1"/>
</dbReference>
<dbReference type="SMR" id="A2FC85"/>
<evidence type="ECO:0000313" key="1">
    <source>
        <dbReference type="EMBL" id="EAX97498.1"/>
    </source>
</evidence>
<dbReference type="PANTHER" id="PTHR10972:SF148">
    <property type="entry name" value="OXYSTEROL-BINDING PROTEIN 9"/>
    <property type="match status" value="1"/>
</dbReference>
<dbReference type="AlphaFoldDB" id="A2FC85"/>
<dbReference type="Pfam" id="PF01237">
    <property type="entry name" value="Oxysterol_BP"/>
    <property type="match status" value="1"/>
</dbReference>
<dbReference type="GO" id="GO:0005829">
    <property type="term" value="C:cytosol"/>
    <property type="evidence" value="ECO:0000318"/>
    <property type="project" value="GO_Central"/>
</dbReference>
<dbReference type="InParanoid" id="A2FC85"/>
<dbReference type="GO" id="GO:0032934">
    <property type="term" value="F:sterol binding"/>
    <property type="evidence" value="ECO:0000318"/>
    <property type="project" value="GO_Central"/>
</dbReference>
<dbReference type="RefSeq" id="XP_001310428.1">
    <property type="nucleotide sequence ID" value="XM_001310427.1"/>
</dbReference>
<dbReference type="EMBL" id="DS113713">
    <property type="protein sequence ID" value="EAX97498.1"/>
    <property type="molecule type" value="Genomic_DNA"/>
</dbReference>
<evidence type="ECO:0000313" key="2">
    <source>
        <dbReference type="Proteomes" id="UP000001542"/>
    </source>
</evidence>
<name>A2FC85_TRIV3</name>
<keyword evidence="2" id="KW-1185">Reference proteome</keyword>
<dbReference type="OrthoDB" id="14833at2759"/>
<reference evidence="1" key="1">
    <citation type="submission" date="2006-10" db="EMBL/GenBank/DDBJ databases">
        <authorList>
            <person name="Amadeo P."/>
            <person name="Zhao Q."/>
            <person name="Wortman J."/>
            <person name="Fraser-Liggett C."/>
            <person name="Carlton J."/>
        </authorList>
    </citation>
    <scope>NUCLEOTIDE SEQUENCE</scope>
    <source>
        <strain evidence="1">G3</strain>
    </source>
</reference>
<dbReference type="InterPro" id="IPR037239">
    <property type="entry name" value="OSBP_sf"/>
</dbReference>
<dbReference type="eggNOG" id="KOG1737">
    <property type="taxonomic scope" value="Eukaryota"/>
</dbReference>
<dbReference type="SUPFAM" id="SSF144000">
    <property type="entry name" value="Oxysterol-binding protein-like"/>
    <property type="match status" value="1"/>
</dbReference>
<proteinExistence type="predicted"/>
<dbReference type="OMA" id="WTINDEV"/>
<dbReference type="VEuPathDB" id="TrichDB:TVAG_335580"/>
<dbReference type="FunFam" id="2.40.160.120:FF:000015">
    <property type="entry name" value="Oxysterol binding protein, putative"/>
    <property type="match status" value="1"/>
</dbReference>
<dbReference type="STRING" id="5722.A2FC85"/>
<dbReference type="Gene3D" id="2.40.160.120">
    <property type="match status" value="1"/>
</dbReference>